<dbReference type="AlphaFoldDB" id="A0AA39V4C9"/>
<name>A0AA39V4C9_9LECA</name>
<accession>A0AA39V4C9</accession>
<protein>
    <submittedName>
        <fullName evidence="2">Uncharacterized protein</fullName>
    </submittedName>
</protein>
<gene>
    <name evidence="2" type="ORF">JMJ35_006661</name>
</gene>
<reference evidence="2" key="1">
    <citation type="submission" date="2023-03" db="EMBL/GenBank/DDBJ databases">
        <title>Complete genome of Cladonia borealis.</title>
        <authorList>
            <person name="Park H."/>
        </authorList>
    </citation>
    <scope>NUCLEOTIDE SEQUENCE</scope>
    <source>
        <strain evidence="2">ANT050790</strain>
    </source>
</reference>
<evidence type="ECO:0000313" key="3">
    <source>
        <dbReference type="Proteomes" id="UP001166286"/>
    </source>
</evidence>
<organism evidence="2 3">
    <name type="scientific">Cladonia borealis</name>
    <dbReference type="NCBI Taxonomy" id="184061"/>
    <lineage>
        <taxon>Eukaryota</taxon>
        <taxon>Fungi</taxon>
        <taxon>Dikarya</taxon>
        <taxon>Ascomycota</taxon>
        <taxon>Pezizomycotina</taxon>
        <taxon>Lecanoromycetes</taxon>
        <taxon>OSLEUM clade</taxon>
        <taxon>Lecanoromycetidae</taxon>
        <taxon>Lecanorales</taxon>
        <taxon>Lecanorineae</taxon>
        <taxon>Cladoniaceae</taxon>
        <taxon>Cladonia</taxon>
    </lineage>
</organism>
<comment type="caution">
    <text evidence="2">The sequence shown here is derived from an EMBL/GenBank/DDBJ whole genome shotgun (WGS) entry which is preliminary data.</text>
</comment>
<evidence type="ECO:0000313" key="2">
    <source>
        <dbReference type="EMBL" id="KAK0511109.1"/>
    </source>
</evidence>
<feature type="compositionally biased region" description="Polar residues" evidence="1">
    <location>
        <begin position="92"/>
        <end position="104"/>
    </location>
</feature>
<proteinExistence type="predicted"/>
<keyword evidence="3" id="KW-1185">Reference proteome</keyword>
<sequence>MPAPDPAQIVDDFKVALLEVQHLHGLGSQYQKREKDSRTDMQNLLRNISPRPCDDSQGVTYPSPRPPYWGKILKSTPDDMDEFGLDTGGETPESSSLSESQYGL</sequence>
<dbReference type="Proteomes" id="UP001166286">
    <property type="component" value="Unassembled WGS sequence"/>
</dbReference>
<evidence type="ECO:0000256" key="1">
    <source>
        <dbReference type="SAM" id="MobiDB-lite"/>
    </source>
</evidence>
<feature type="region of interest" description="Disordered" evidence="1">
    <location>
        <begin position="46"/>
        <end position="104"/>
    </location>
</feature>
<dbReference type="EMBL" id="JAFEKC020000014">
    <property type="protein sequence ID" value="KAK0511109.1"/>
    <property type="molecule type" value="Genomic_DNA"/>
</dbReference>